<accession>A0ABV9JDV2</accession>
<comment type="caution">
    <text evidence="6">The sequence shown here is derived from an EMBL/GenBank/DDBJ whole genome shotgun (WGS) entry which is preliminary data.</text>
</comment>
<dbReference type="InterPro" id="IPR050661">
    <property type="entry name" value="BglG_antiterminators"/>
</dbReference>
<dbReference type="Gene3D" id="1.10.10.10">
    <property type="entry name" value="Winged helix-like DNA-binding domain superfamily/Winged helix DNA-binding domain"/>
    <property type="match status" value="1"/>
</dbReference>
<keyword evidence="1" id="KW-0677">Repeat</keyword>
<dbReference type="PROSITE" id="PS51372">
    <property type="entry name" value="PRD_2"/>
    <property type="match status" value="1"/>
</dbReference>
<evidence type="ECO:0000256" key="2">
    <source>
        <dbReference type="ARBA" id="ARBA00023015"/>
    </source>
</evidence>
<dbReference type="Gene3D" id="1.10.1790.10">
    <property type="entry name" value="PRD domain"/>
    <property type="match status" value="1"/>
</dbReference>
<evidence type="ECO:0000256" key="3">
    <source>
        <dbReference type="ARBA" id="ARBA00023159"/>
    </source>
</evidence>
<dbReference type="PANTHER" id="PTHR30185:SF18">
    <property type="entry name" value="TRANSCRIPTIONAL REGULATOR MTLR"/>
    <property type="match status" value="1"/>
</dbReference>
<dbReference type="InterPro" id="IPR011608">
    <property type="entry name" value="PRD"/>
</dbReference>
<evidence type="ECO:0000259" key="5">
    <source>
        <dbReference type="PROSITE" id="PS51372"/>
    </source>
</evidence>
<dbReference type="Pfam" id="PF08279">
    <property type="entry name" value="HTH_11"/>
    <property type="match status" value="1"/>
</dbReference>
<dbReference type="InterPro" id="IPR036634">
    <property type="entry name" value="PRD_sf"/>
</dbReference>
<evidence type="ECO:0000313" key="7">
    <source>
        <dbReference type="Proteomes" id="UP001595987"/>
    </source>
</evidence>
<evidence type="ECO:0000256" key="1">
    <source>
        <dbReference type="ARBA" id="ARBA00022737"/>
    </source>
</evidence>
<dbReference type="InterPro" id="IPR016152">
    <property type="entry name" value="PTrfase/Anion_transptr"/>
</dbReference>
<proteinExistence type="predicted"/>
<sequence>MLVTGREQKLIQAFIKAKTLTLAEMLEITGTSRRTLYRDLEKLQETLPNGVSLRNSDEGYFLAGDLSSLAETHELLEFTVTERLYGELLLLLDNRASIVTLTETFGISQPTATSDLRLIEQALLENGLQLERERGLRVLGNEENIRSVLVSSCQSVSSISEALSGDFSENKILSLLDLEPFYQARTIFETVELPEMTDKTCVLMQFFLTATLFRLNKGYQLVSNSTRRPSKNALNFVQKLIAQLQGKFTFTIAEITYLAAVYDVLYFGFGREVLFMEKFDSGFSYKIRQLIDEVSSELSIEFSKDDRLYGLLYAHLKETDVLPELFSDKQNDFVKKIETDNDKIFKAVQQVLPDVFEKKFSSVEISFVTLHFVATLERSDLVLPLKTALVTSRGRISCEFIMSNLRKNFPFLNKIDIIQTSARFDKSQYDAIFTTEKEMDYIYVSRNLEQKNLDTIRHKLRSIQQNTRTVKSDNNEKNFVNLNQLFSIGNGILTDFTIREIENLPNLTDVVNQVVSFVNSSQTESLSQLLKKRFDETHLAIPDTKIALLHGVHDSIEKPSFQIFDLSQEVEVLAMNREKMKIKRVLLLLSPPDVADAAVYLLGKISSSIIENKLYTTIYNSGNFDVVSELLRQIITESIRKYGEQ</sequence>
<gene>
    <name evidence="6" type="ORF">ACFO26_01945</name>
</gene>
<dbReference type="RefSeq" id="WP_213536603.1">
    <property type="nucleotide sequence ID" value="NZ_BOVQ01000008.1"/>
</dbReference>
<dbReference type="Pfam" id="PF00874">
    <property type="entry name" value="PRD"/>
    <property type="match status" value="1"/>
</dbReference>
<keyword evidence="7" id="KW-1185">Reference proteome</keyword>
<dbReference type="Gene3D" id="3.40.930.10">
    <property type="entry name" value="Mannitol-specific EII, Chain A"/>
    <property type="match status" value="1"/>
</dbReference>
<dbReference type="InterPro" id="IPR036388">
    <property type="entry name" value="WH-like_DNA-bd_sf"/>
</dbReference>
<keyword evidence="3" id="KW-0010">Activator</keyword>
<dbReference type="InterPro" id="IPR013196">
    <property type="entry name" value="HTH_11"/>
</dbReference>
<dbReference type="InterPro" id="IPR007737">
    <property type="entry name" value="Mga_HTH"/>
</dbReference>
<dbReference type="Proteomes" id="UP001595987">
    <property type="component" value="Unassembled WGS sequence"/>
</dbReference>
<dbReference type="SUPFAM" id="SSF63520">
    <property type="entry name" value="PTS-regulatory domain, PRD"/>
    <property type="match status" value="1"/>
</dbReference>
<evidence type="ECO:0000256" key="4">
    <source>
        <dbReference type="ARBA" id="ARBA00023163"/>
    </source>
</evidence>
<name>A0ABV9JDV2_9LACT</name>
<organism evidence="6 7">
    <name type="scientific">Lactococcus nasutitermitis</name>
    <dbReference type="NCBI Taxonomy" id="1652957"/>
    <lineage>
        <taxon>Bacteria</taxon>
        <taxon>Bacillati</taxon>
        <taxon>Bacillota</taxon>
        <taxon>Bacilli</taxon>
        <taxon>Lactobacillales</taxon>
        <taxon>Streptococcaceae</taxon>
        <taxon>Lactococcus</taxon>
    </lineage>
</organism>
<dbReference type="EMBL" id="JBHSGD010000002">
    <property type="protein sequence ID" value="MFC4651665.1"/>
    <property type="molecule type" value="Genomic_DNA"/>
</dbReference>
<evidence type="ECO:0000313" key="6">
    <source>
        <dbReference type="EMBL" id="MFC4651665.1"/>
    </source>
</evidence>
<dbReference type="SUPFAM" id="SSF55804">
    <property type="entry name" value="Phoshotransferase/anion transport protein"/>
    <property type="match status" value="1"/>
</dbReference>
<keyword evidence="2" id="KW-0805">Transcription regulation</keyword>
<reference evidence="7" key="1">
    <citation type="journal article" date="2019" name="Int. J. Syst. Evol. Microbiol.">
        <title>The Global Catalogue of Microorganisms (GCM) 10K type strain sequencing project: providing services to taxonomists for standard genome sequencing and annotation.</title>
        <authorList>
            <consortium name="The Broad Institute Genomics Platform"/>
            <consortium name="The Broad Institute Genome Sequencing Center for Infectious Disease"/>
            <person name="Wu L."/>
            <person name="Ma J."/>
        </authorList>
    </citation>
    <scope>NUCLEOTIDE SEQUENCE [LARGE SCALE GENOMIC DNA]</scope>
    <source>
        <strain evidence="7">CCUG 63287</strain>
    </source>
</reference>
<feature type="domain" description="PRD" evidence="5">
    <location>
        <begin position="278"/>
        <end position="382"/>
    </location>
</feature>
<dbReference type="PANTHER" id="PTHR30185">
    <property type="entry name" value="CRYPTIC BETA-GLUCOSIDE BGL OPERON ANTITERMINATOR"/>
    <property type="match status" value="1"/>
</dbReference>
<dbReference type="Pfam" id="PF05043">
    <property type="entry name" value="Mga"/>
    <property type="match status" value="1"/>
</dbReference>
<keyword evidence="4" id="KW-0804">Transcription</keyword>
<protein>
    <submittedName>
        <fullName evidence="6">BglG family transcription antiterminator</fullName>
    </submittedName>
</protein>